<proteinExistence type="predicted"/>
<keyword evidence="1" id="KW-0472">Membrane</keyword>
<keyword evidence="1" id="KW-1133">Transmembrane helix</keyword>
<dbReference type="AlphaFoldDB" id="A0A7C4MPE4"/>
<sequence length="299" mass="33188">MEPVSEVCLQPYTTCQDIEEMRCGGLPLKGLSTDWFKIRKTIGIAGAAVLLLISIFLIDHLVSRFTVQQTELHLVRGESLLLTGPMPEKAERIDQLVVVGLEKGMKIEFVEAIRGYWLGTPMWRASIDLMDSVTPGVYSLRIMDMLGSRPHPGLDITLHVYADADAKRKGSGAYLERWTGIALGKALMVLVPLLMVLMGMNYFASHQVEKCLAAHGRAEIYMVKKESAETLIGFSLGRRHGVVQGERIIVSDFRGQVVGEATVLSLTDTDGVARLDFPLEKRAIHMVKLERTWKPVSTP</sequence>
<evidence type="ECO:0000256" key="1">
    <source>
        <dbReference type="SAM" id="Phobius"/>
    </source>
</evidence>
<keyword evidence="1" id="KW-0812">Transmembrane</keyword>
<evidence type="ECO:0000313" key="2">
    <source>
        <dbReference type="EMBL" id="HGU31825.1"/>
    </source>
</evidence>
<gene>
    <name evidence="2" type="ORF">ENS29_03095</name>
</gene>
<feature type="transmembrane region" description="Helical" evidence="1">
    <location>
        <begin position="186"/>
        <end position="204"/>
    </location>
</feature>
<organism evidence="2">
    <name type="scientific">Desulfatirhabdium butyrativorans</name>
    <dbReference type="NCBI Taxonomy" id="340467"/>
    <lineage>
        <taxon>Bacteria</taxon>
        <taxon>Pseudomonadati</taxon>
        <taxon>Thermodesulfobacteriota</taxon>
        <taxon>Desulfobacteria</taxon>
        <taxon>Desulfobacterales</taxon>
        <taxon>Desulfatirhabdiaceae</taxon>
        <taxon>Desulfatirhabdium</taxon>
    </lineage>
</organism>
<feature type="transmembrane region" description="Helical" evidence="1">
    <location>
        <begin position="42"/>
        <end position="62"/>
    </location>
</feature>
<dbReference type="EMBL" id="DSUH01000067">
    <property type="protein sequence ID" value="HGU31825.1"/>
    <property type="molecule type" value="Genomic_DNA"/>
</dbReference>
<comment type="caution">
    <text evidence="2">The sequence shown here is derived from an EMBL/GenBank/DDBJ whole genome shotgun (WGS) entry which is preliminary data.</text>
</comment>
<reference evidence="2" key="1">
    <citation type="journal article" date="2020" name="mSystems">
        <title>Genome- and Community-Level Interaction Insights into Carbon Utilization and Element Cycling Functions of Hydrothermarchaeota in Hydrothermal Sediment.</title>
        <authorList>
            <person name="Zhou Z."/>
            <person name="Liu Y."/>
            <person name="Xu W."/>
            <person name="Pan J."/>
            <person name="Luo Z.H."/>
            <person name="Li M."/>
        </authorList>
    </citation>
    <scope>NUCLEOTIDE SEQUENCE [LARGE SCALE GENOMIC DNA]</scope>
    <source>
        <strain evidence="2">SpSt-477</strain>
    </source>
</reference>
<protein>
    <submittedName>
        <fullName evidence="2">Uncharacterized protein</fullName>
    </submittedName>
</protein>
<name>A0A7C4MPE4_9BACT</name>
<accession>A0A7C4MPE4</accession>